<keyword evidence="2" id="KW-1133">Transmembrane helix</keyword>
<dbReference type="AlphaFoldDB" id="A0A8J3K3Y6"/>
<name>A0A8J3K3Y6_9ACTN</name>
<reference evidence="3 4" key="1">
    <citation type="submission" date="2021-01" db="EMBL/GenBank/DDBJ databases">
        <title>Whole genome shotgun sequence of Catellatospora chokoriensis NBRC 107358.</title>
        <authorList>
            <person name="Komaki H."/>
            <person name="Tamura T."/>
        </authorList>
    </citation>
    <scope>NUCLEOTIDE SEQUENCE [LARGE SCALE GENOMIC DNA]</scope>
    <source>
        <strain evidence="3 4">NBRC 107358</strain>
    </source>
</reference>
<dbReference type="Gene3D" id="2.120.10.30">
    <property type="entry name" value="TolB, C-terminal domain"/>
    <property type="match status" value="1"/>
</dbReference>
<evidence type="ECO:0000256" key="1">
    <source>
        <dbReference type="SAM" id="MobiDB-lite"/>
    </source>
</evidence>
<feature type="transmembrane region" description="Helical" evidence="2">
    <location>
        <begin position="43"/>
        <end position="63"/>
    </location>
</feature>
<dbReference type="Proteomes" id="UP000619293">
    <property type="component" value="Unassembled WGS sequence"/>
</dbReference>
<keyword evidence="2" id="KW-0812">Transmembrane</keyword>
<evidence type="ECO:0000313" key="3">
    <source>
        <dbReference type="EMBL" id="GIF93629.1"/>
    </source>
</evidence>
<keyword evidence="2" id="KW-0472">Membrane</keyword>
<organism evidence="3 4">
    <name type="scientific">Catellatospora chokoriensis</name>
    <dbReference type="NCBI Taxonomy" id="310353"/>
    <lineage>
        <taxon>Bacteria</taxon>
        <taxon>Bacillati</taxon>
        <taxon>Actinomycetota</taxon>
        <taxon>Actinomycetes</taxon>
        <taxon>Micromonosporales</taxon>
        <taxon>Micromonosporaceae</taxon>
        <taxon>Catellatospora</taxon>
    </lineage>
</organism>
<dbReference type="InterPro" id="IPR011042">
    <property type="entry name" value="6-blade_b-propeller_TolB-like"/>
</dbReference>
<proteinExistence type="predicted"/>
<feature type="region of interest" description="Disordered" evidence="1">
    <location>
        <begin position="68"/>
        <end position="90"/>
    </location>
</feature>
<accession>A0A8J3K3Y6</accession>
<evidence type="ECO:0000313" key="4">
    <source>
        <dbReference type="Proteomes" id="UP000619293"/>
    </source>
</evidence>
<keyword evidence="4" id="KW-1185">Reference proteome</keyword>
<protein>
    <recommendedName>
        <fullName evidence="5">WD40 repeat protein</fullName>
    </recommendedName>
</protein>
<gene>
    <name evidence="3" type="ORF">Cch02nite_70730</name>
</gene>
<dbReference type="EMBL" id="BONG01000068">
    <property type="protein sequence ID" value="GIF93629.1"/>
    <property type="molecule type" value="Genomic_DNA"/>
</dbReference>
<comment type="caution">
    <text evidence="3">The sequence shown here is derived from an EMBL/GenBank/DDBJ whole genome shotgun (WGS) entry which is preliminary data.</text>
</comment>
<evidence type="ECO:0008006" key="5">
    <source>
        <dbReference type="Google" id="ProtNLM"/>
    </source>
</evidence>
<sequence>MTRFGQVFSDTIEEMTEEMTGPPAGLAGVAMARGRRLRQRRRLAAGGGALLVCAVLALPWLVLSPAADEPQPGSPAGVTETGPPSDTGLAGGWVIVGNGSRVLDRSTGKLVAMTGSILPAPAGGRVLIEEPGGGLRITDVNGSQPVAVDPTDLGGAYQWSPTGERLVGRISQKEPFRIGFAVIDARTGAVTKRWIDHSAYGCSRCSFSWTRDGREIVMAVADRSGGEAAELVSRLQLFDAATGAPTRSLAVTAMPSGPFSWSPDGRYVIADVDVLVGRWQIVELATGQARPFPYDAVWATGDRLLATADGELLTLSPDGAVLSTVRINPSGVRDVITVGPPA</sequence>
<evidence type="ECO:0000256" key="2">
    <source>
        <dbReference type="SAM" id="Phobius"/>
    </source>
</evidence>
<dbReference type="RefSeq" id="WP_191837897.1">
    <property type="nucleotide sequence ID" value="NZ_BAAALB010000030.1"/>
</dbReference>
<dbReference type="SUPFAM" id="SSF69304">
    <property type="entry name" value="Tricorn protease N-terminal domain"/>
    <property type="match status" value="1"/>
</dbReference>